<evidence type="ECO:0000256" key="5">
    <source>
        <dbReference type="HAMAP-Rule" id="MF_00081"/>
    </source>
</evidence>
<dbReference type="Gene3D" id="3.30.450.40">
    <property type="match status" value="1"/>
</dbReference>
<sequence>MRSANCGENMDPRAEQILDHIIEQYIQTAEPVGSRAISKLTELNLSAATIRNVMSDLTEVGMLSQPHTSAGRVPTDRAYRYYVDKLQKNKPEETIQDEVWPAKRPYERLEDLLYEAAQELTEETHCTGLLLSPRPASSKLNRVELIGISGTQVLVVLVTQAGMVKNRIITLKECPEQEDLNLVASKLCELFLGHAIGDIHEGLLETLAGKTDRLSAHAIRIGKKALEIETSGEVYISGGANLCGFPEFNNQASLKKVYQEFEDKRGLSRILNEMTRSAGLHVTIGSENQAAGLESCSILARTYGTTNSLLGSIGIIGPTRIDYPKVIKAIDRSSRKLSYAVDHFLNSNT</sequence>
<feature type="domain" description="Winged helix-turn-helix transcription repressor HrcA DNA-binding" evidence="7">
    <location>
        <begin position="14"/>
        <end position="81"/>
    </location>
</feature>
<dbReference type="InterPro" id="IPR023120">
    <property type="entry name" value="WHTH_transcript_rep_HrcA_IDD"/>
</dbReference>
<dbReference type="GO" id="GO:0003677">
    <property type="term" value="F:DNA binding"/>
    <property type="evidence" value="ECO:0007669"/>
    <property type="project" value="InterPro"/>
</dbReference>
<evidence type="ECO:0000256" key="2">
    <source>
        <dbReference type="ARBA" id="ARBA00023015"/>
    </source>
</evidence>
<accession>A0A1F6GB77</accession>
<organism evidence="8 9">
    <name type="scientific">Candidatus Lambdaproteobacteria bacterium RIFOXYD2_FULL_50_16</name>
    <dbReference type="NCBI Taxonomy" id="1817772"/>
    <lineage>
        <taxon>Bacteria</taxon>
        <taxon>Pseudomonadati</taxon>
        <taxon>Pseudomonadota</taxon>
        <taxon>Candidatus Lambdaproteobacteria</taxon>
    </lineage>
</organism>
<comment type="caution">
    <text evidence="8">The sequence shown here is derived from an EMBL/GenBank/DDBJ whole genome shotgun (WGS) entry which is preliminary data.</text>
</comment>
<evidence type="ECO:0000256" key="4">
    <source>
        <dbReference type="ARBA" id="ARBA00023163"/>
    </source>
</evidence>
<comment type="similarity">
    <text evidence="5">Belongs to the HrcA family.</text>
</comment>
<dbReference type="PIRSF" id="PIRSF005485">
    <property type="entry name" value="HrcA"/>
    <property type="match status" value="1"/>
</dbReference>
<evidence type="ECO:0000256" key="3">
    <source>
        <dbReference type="ARBA" id="ARBA00023016"/>
    </source>
</evidence>
<dbReference type="InterPro" id="IPR002571">
    <property type="entry name" value="HrcA"/>
</dbReference>
<dbReference type="Gene3D" id="1.10.10.10">
    <property type="entry name" value="Winged helix-like DNA-binding domain superfamily/Winged helix DNA-binding domain"/>
    <property type="match status" value="1"/>
</dbReference>
<dbReference type="Pfam" id="PF01628">
    <property type="entry name" value="HrcA"/>
    <property type="match status" value="1"/>
</dbReference>
<evidence type="ECO:0000313" key="9">
    <source>
        <dbReference type="Proteomes" id="UP000178449"/>
    </source>
</evidence>
<reference evidence="8 9" key="1">
    <citation type="journal article" date="2016" name="Nat. Commun.">
        <title>Thousands of microbial genomes shed light on interconnected biogeochemical processes in an aquifer system.</title>
        <authorList>
            <person name="Anantharaman K."/>
            <person name="Brown C.T."/>
            <person name="Hug L.A."/>
            <person name="Sharon I."/>
            <person name="Castelle C.J."/>
            <person name="Probst A.J."/>
            <person name="Thomas B.C."/>
            <person name="Singh A."/>
            <person name="Wilkins M.J."/>
            <person name="Karaoz U."/>
            <person name="Brodie E.L."/>
            <person name="Williams K.H."/>
            <person name="Hubbard S.S."/>
            <person name="Banfield J.F."/>
        </authorList>
    </citation>
    <scope>NUCLEOTIDE SEQUENCE [LARGE SCALE GENOMIC DNA]</scope>
</reference>
<name>A0A1F6GB77_9PROT</name>
<dbReference type="Proteomes" id="UP000178449">
    <property type="component" value="Unassembled WGS sequence"/>
</dbReference>
<dbReference type="InterPro" id="IPR036388">
    <property type="entry name" value="WH-like_DNA-bd_sf"/>
</dbReference>
<dbReference type="EMBL" id="MFNE01000024">
    <property type="protein sequence ID" value="OGG95371.1"/>
    <property type="molecule type" value="Genomic_DNA"/>
</dbReference>
<protein>
    <recommendedName>
        <fullName evidence="5">Heat-inducible transcription repressor HrcA</fullName>
    </recommendedName>
</protein>
<feature type="domain" description="Heat-inducible transcription repressor HrcA C-terminal" evidence="6">
    <location>
        <begin position="110"/>
        <end position="327"/>
    </location>
</feature>
<evidence type="ECO:0000259" key="7">
    <source>
        <dbReference type="Pfam" id="PF03444"/>
    </source>
</evidence>
<dbReference type="Pfam" id="PF03444">
    <property type="entry name" value="WHD_HrcA"/>
    <property type="match status" value="1"/>
</dbReference>
<dbReference type="HAMAP" id="MF_00081">
    <property type="entry name" value="HrcA"/>
    <property type="match status" value="1"/>
</dbReference>
<dbReference type="InterPro" id="IPR029016">
    <property type="entry name" value="GAF-like_dom_sf"/>
</dbReference>
<keyword evidence="1 5" id="KW-0678">Repressor</keyword>
<dbReference type="NCBIfam" id="TIGR00331">
    <property type="entry name" value="hrcA"/>
    <property type="match status" value="1"/>
</dbReference>
<keyword evidence="3 5" id="KW-0346">Stress response</keyword>
<dbReference type="InterPro" id="IPR036390">
    <property type="entry name" value="WH_DNA-bd_sf"/>
</dbReference>
<dbReference type="GO" id="GO:0045892">
    <property type="term" value="P:negative regulation of DNA-templated transcription"/>
    <property type="evidence" value="ECO:0007669"/>
    <property type="project" value="UniProtKB-UniRule"/>
</dbReference>
<dbReference type="PANTHER" id="PTHR34824">
    <property type="entry name" value="HEAT-INDUCIBLE TRANSCRIPTION REPRESSOR HRCA"/>
    <property type="match status" value="1"/>
</dbReference>
<dbReference type="SUPFAM" id="SSF46785">
    <property type="entry name" value="Winged helix' DNA-binding domain"/>
    <property type="match status" value="1"/>
</dbReference>
<dbReference type="STRING" id="1817772.A2527_07575"/>
<dbReference type="PANTHER" id="PTHR34824:SF1">
    <property type="entry name" value="HEAT-INDUCIBLE TRANSCRIPTION REPRESSOR HRCA"/>
    <property type="match status" value="1"/>
</dbReference>
<evidence type="ECO:0000256" key="1">
    <source>
        <dbReference type="ARBA" id="ARBA00022491"/>
    </source>
</evidence>
<proteinExistence type="inferred from homology"/>
<dbReference type="AlphaFoldDB" id="A0A1F6GB77"/>
<dbReference type="InterPro" id="IPR021153">
    <property type="entry name" value="HrcA_C"/>
</dbReference>
<gene>
    <name evidence="5" type="primary">hrcA</name>
    <name evidence="8" type="ORF">A2527_07575</name>
</gene>
<keyword evidence="2 5" id="KW-0805">Transcription regulation</keyword>
<evidence type="ECO:0000313" key="8">
    <source>
        <dbReference type="EMBL" id="OGG95371.1"/>
    </source>
</evidence>
<dbReference type="InterPro" id="IPR005104">
    <property type="entry name" value="WHTH_HrcA_DNA-bd"/>
</dbReference>
<comment type="function">
    <text evidence="5">Negative regulator of class I heat shock genes (grpE-dnaK-dnaJ and groELS operons). Prevents heat-shock induction of these operons.</text>
</comment>
<keyword evidence="4 5" id="KW-0804">Transcription</keyword>
<evidence type="ECO:0000259" key="6">
    <source>
        <dbReference type="Pfam" id="PF01628"/>
    </source>
</evidence>
<dbReference type="SUPFAM" id="SSF55781">
    <property type="entry name" value="GAF domain-like"/>
    <property type="match status" value="1"/>
</dbReference>
<dbReference type="Gene3D" id="3.30.390.60">
    <property type="entry name" value="Heat-inducible transcription repressor hrca homolog, domain 3"/>
    <property type="match status" value="1"/>
</dbReference>